<sequence>MTDRFVSNFTNRLDAKGRVSIPASFRTILAKDGYEGLYVHRTLDLPALDAGGHALRATIDDILARFSPFSDEWELLSTALNGASEVLKVDPEGRIMLSEALKTHAGIGDAVTFVGHGHKFQLWESTRFEAHLEAARTRLRDVKRSLGASLPAPATSGAGT</sequence>
<dbReference type="SUPFAM" id="SSF89447">
    <property type="entry name" value="AbrB/MazE/MraZ-like"/>
    <property type="match status" value="1"/>
</dbReference>
<dbReference type="EMBL" id="CP017147">
    <property type="protein sequence ID" value="AOO83316.1"/>
    <property type="molecule type" value="Genomic_DNA"/>
</dbReference>
<dbReference type="GO" id="GO:0003700">
    <property type="term" value="F:DNA-binding transcription factor activity"/>
    <property type="evidence" value="ECO:0007669"/>
    <property type="project" value="UniProtKB-UniRule"/>
</dbReference>
<keyword evidence="2 7" id="KW-0963">Cytoplasm</keyword>
<proteinExistence type="inferred from homology"/>
<keyword evidence="6 7" id="KW-0804">Transcription</keyword>
<dbReference type="HAMAP" id="MF_01008">
    <property type="entry name" value="MraZ"/>
    <property type="match status" value="1"/>
</dbReference>
<dbReference type="GO" id="GO:0000976">
    <property type="term" value="F:transcription cis-regulatory region binding"/>
    <property type="evidence" value="ECO:0007669"/>
    <property type="project" value="TreeGrafter"/>
</dbReference>
<keyword evidence="5 7" id="KW-0238">DNA-binding</keyword>
<evidence type="ECO:0000256" key="5">
    <source>
        <dbReference type="ARBA" id="ARBA00023125"/>
    </source>
</evidence>
<dbReference type="PANTHER" id="PTHR34701">
    <property type="entry name" value="TRANSCRIPTIONAL REGULATOR MRAZ"/>
    <property type="match status" value="1"/>
</dbReference>
<gene>
    <name evidence="7" type="primary">mraZ</name>
    <name evidence="9" type="ORF">BHK69_25280</name>
</gene>
<dbReference type="InterPro" id="IPR020603">
    <property type="entry name" value="MraZ_dom"/>
</dbReference>
<dbReference type="KEGG" id="bvv:BHK69_25280"/>
<evidence type="ECO:0000256" key="6">
    <source>
        <dbReference type="ARBA" id="ARBA00023163"/>
    </source>
</evidence>
<dbReference type="CDD" id="cd16321">
    <property type="entry name" value="MraZ_C"/>
    <property type="match status" value="1"/>
</dbReference>
<comment type="subunit">
    <text evidence="7">Forms oligomers.</text>
</comment>
<comment type="subcellular location">
    <subcellularLocation>
        <location evidence="7">Cytoplasm</location>
        <location evidence="7">Nucleoid</location>
    </subcellularLocation>
</comment>
<dbReference type="Pfam" id="PF02381">
    <property type="entry name" value="MraZ"/>
    <property type="match status" value="1"/>
</dbReference>
<feature type="domain" description="SpoVT-AbrB" evidence="8">
    <location>
        <begin position="8"/>
        <end position="53"/>
    </location>
</feature>
<dbReference type="GO" id="GO:2000143">
    <property type="term" value="P:negative regulation of DNA-templated transcription initiation"/>
    <property type="evidence" value="ECO:0007669"/>
    <property type="project" value="TreeGrafter"/>
</dbReference>
<keyword evidence="9" id="KW-0131">Cell cycle</keyword>
<evidence type="ECO:0000313" key="9">
    <source>
        <dbReference type="EMBL" id="AOO83316.1"/>
    </source>
</evidence>
<dbReference type="STRING" id="1526658.BHK69_25280"/>
<dbReference type="RefSeq" id="WP_069692516.1">
    <property type="nucleotide sequence ID" value="NZ_CP017147.1"/>
</dbReference>
<accession>A0A1D7U7I3</accession>
<dbReference type="InterPro" id="IPR038619">
    <property type="entry name" value="MraZ_sf"/>
</dbReference>
<dbReference type="GO" id="GO:0005737">
    <property type="term" value="C:cytoplasm"/>
    <property type="evidence" value="ECO:0007669"/>
    <property type="project" value="UniProtKB-UniRule"/>
</dbReference>
<evidence type="ECO:0000313" key="10">
    <source>
        <dbReference type="Proteomes" id="UP000094969"/>
    </source>
</evidence>
<dbReference type="Proteomes" id="UP000094969">
    <property type="component" value="Chromosome"/>
</dbReference>
<dbReference type="PROSITE" id="PS51740">
    <property type="entry name" value="SPOVT_ABRB"/>
    <property type="match status" value="2"/>
</dbReference>
<keyword evidence="9" id="KW-0132">Cell division</keyword>
<evidence type="ECO:0000256" key="4">
    <source>
        <dbReference type="ARBA" id="ARBA00023015"/>
    </source>
</evidence>
<protein>
    <recommendedName>
        <fullName evidence="1 7">Transcriptional regulator MraZ</fullName>
    </recommendedName>
</protein>
<evidence type="ECO:0000256" key="2">
    <source>
        <dbReference type="ARBA" id="ARBA00022490"/>
    </source>
</evidence>
<dbReference type="GO" id="GO:0009295">
    <property type="term" value="C:nucleoid"/>
    <property type="evidence" value="ECO:0007669"/>
    <property type="project" value="UniProtKB-SubCell"/>
</dbReference>
<dbReference type="InterPro" id="IPR035642">
    <property type="entry name" value="MraZ_N"/>
</dbReference>
<dbReference type="InterPro" id="IPR037914">
    <property type="entry name" value="SpoVT-AbrB_sf"/>
</dbReference>
<dbReference type="InterPro" id="IPR007159">
    <property type="entry name" value="SpoVT-AbrB_dom"/>
</dbReference>
<feature type="domain" description="SpoVT-AbrB" evidence="8">
    <location>
        <begin position="84"/>
        <end position="127"/>
    </location>
</feature>
<keyword evidence="4 7" id="KW-0805">Transcription regulation</keyword>
<reference evidence="9 10" key="1">
    <citation type="journal article" date="2015" name="Antonie Van Leeuwenhoek">
        <title>Bosea vaviloviae sp. nov., a new species of slow-growing rhizobia isolated from nodules of the relict species Vavilovia formosa (Stev.) Fed.</title>
        <authorList>
            <person name="Safronova V.I."/>
            <person name="Kuznetsova I.G."/>
            <person name="Sazanova A.L."/>
            <person name="Kimeklis A.K."/>
            <person name="Belimov A.A."/>
            <person name="Andronov E.E."/>
            <person name="Pinaev A.G."/>
            <person name="Chizhevskaya E.P."/>
            <person name="Pukhaev A.R."/>
            <person name="Popov K.P."/>
            <person name="Willems A."/>
            <person name="Tikhonovich I.A."/>
        </authorList>
    </citation>
    <scope>NUCLEOTIDE SEQUENCE [LARGE SCALE GENOMIC DNA]</scope>
    <source>
        <strain evidence="9 10">Vaf18</strain>
    </source>
</reference>
<evidence type="ECO:0000256" key="1">
    <source>
        <dbReference type="ARBA" id="ARBA00013860"/>
    </source>
</evidence>
<dbReference type="InterPro" id="IPR035644">
    <property type="entry name" value="MraZ_C"/>
</dbReference>
<keyword evidence="10" id="KW-1185">Reference proteome</keyword>
<keyword evidence="3" id="KW-0677">Repeat</keyword>
<evidence type="ECO:0000259" key="8">
    <source>
        <dbReference type="PROSITE" id="PS51740"/>
    </source>
</evidence>
<organism evidence="9 10">
    <name type="scientific">Bosea vaviloviae</name>
    <dbReference type="NCBI Taxonomy" id="1526658"/>
    <lineage>
        <taxon>Bacteria</taxon>
        <taxon>Pseudomonadati</taxon>
        <taxon>Pseudomonadota</taxon>
        <taxon>Alphaproteobacteria</taxon>
        <taxon>Hyphomicrobiales</taxon>
        <taxon>Boseaceae</taxon>
        <taxon>Bosea</taxon>
    </lineage>
</organism>
<dbReference type="GO" id="GO:0051301">
    <property type="term" value="P:cell division"/>
    <property type="evidence" value="ECO:0007669"/>
    <property type="project" value="UniProtKB-KW"/>
</dbReference>
<comment type="similarity">
    <text evidence="7">Belongs to the MraZ family.</text>
</comment>
<name>A0A1D7U7I3_9HYPH</name>
<evidence type="ECO:0000256" key="3">
    <source>
        <dbReference type="ARBA" id="ARBA00022737"/>
    </source>
</evidence>
<dbReference type="CDD" id="cd16320">
    <property type="entry name" value="MraZ_N"/>
    <property type="match status" value="1"/>
</dbReference>
<dbReference type="AlphaFoldDB" id="A0A1D7U7I3"/>
<dbReference type="Gene3D" id="3.40.1550.20">
    <property type="entry name" value="Transcriptional regulator MraZ domain"/>
    <property type="match status" value="1"/>
</dbReference>
<dbReference type="InterPro" id="IPR003444">
    <property type="entry name" value="MraZ"/>
</dbReference>
<dbReference type="OrthoDB" id="9807753at2"/>
<evidence type="ECO:0000256" key="7">
    <source>
        <dbReference type="HAMAP-Rule" id="MF_01008"/>
    </source>
</evidence>
<dbReference type="PANTHER" id="PTHR34701:SF1">
    <property type="entry name" value="TRANSCRIPTIONAL REGULATOR MRAZ"/>
    <property type="match status" value="1"/>
</dbReference>